<keyword evidence="5" id="KW-0282">Flagellum</keyword>
<dbReference type="NCBIfam" id="NF004670">
    <property type="entry name" value="PRK06009.1"/>
    <property type="match status" value="1"/>
</dbReference>
<reference evidence="6" key="1">
    <citation type="submission" date="2018-02" db="EMBL/GenBank/DDBJ databases">
        <title>Genome sequence of Candidatus Liberibacter europaeus.</title>
        <authorList>
            <person name="Frampton R.A."/>
            <person name="Thompson S.M."/>
            <person name="David C."/>
            <person name="Addison S.M."/>
            <person name="Smith G.R."/>
        </authorList>
    </citation>
    <scope>NUCLEOTIDE SEQUENCE [LARGE SCALE GENOMIC DNA]</scope>
</reference>
<protein>
    <recommendedName>
        <fullName evidence="2">Basal-body rod modification protein FlgD</fullName>
    </recommendedName>
</protein>
<evidence type="ECO:0000313" key="5">
    <source>
        <dbReference type="EMBL" id="PTL86640.1"/>
    </source>
</evidence>
<evidence type="ECO:0000256" key="1">
    <source>
        <dbReference type="ARBA" id="ARBA00010577"/>
    </source>
</evidence>
<evidence type="ECO:0000256" key="4">
    <source>
        <dbReference type="ARBA" id="ARBA00024746"/>
    </source>
</evidence>
<accession>A0A2T4VXZ6</accession>
<comment type="function">
    <text evidence="4">Required for flagellar hook formation. May act as a scaffolding protein.</text>
</comment>
<keyword evidence="5" id="KW-0966">Cell projection</keyword>
<sequence length="134" mass="14523">MEVNTEMNSVHNKLSQSRSGTMINHDAFLRLLISQMKYQDPTEPMKPSEQVAQLAVLSQMEQSVKMNSTLQELLNSNNLAQAASYIGKDITSSDGVVKGTIDAVQVSSKGLIAITADNKEIPINTGIILSNSKS</sequence>
<proteinExistence type="inferred from homology"/>
<evidence type="ECO:0000313" key="6">
    <source>
        <dbReference type="Proteomes" id="UP000240811"/>
    </source>
</evidence>
<organism evidence="5 6">
    <name type="scientific">Candidatus Liberibacter europaeus</name>
    <dbReference type="NCBI Taxonomy" id="744859"/>
    <lineage>
        <taxon>Bacteria</taxon>
        <taxon>Pseudomonadati</taxon>
        <taxon>Pseudomonadota</taxon>
        <taxon>Alphaproteobacteria</taxon>
        <taxon>Hyphomicrobiales</taxon>
        <taxon>Rhizobiaceae</taxon>
        <taxon>Liberibacter</taxon>
    </lineage>
</organism>
<dbReference type="EMBL" id="PSQJ01000002">
    <property type="protein sequence ID" value="PTL86640.1"/>
    <property type="molecule type" value="Genomic_DNA"/>
</dbReference>
<keyword evidence="5" id="KW-0969">Cilium</keyword>
<evidence type="ECO:0000256" key="2">
    <source>
        <dbReference type="ARBA" id="ARBA00016013"/>
    </source>
</evidence>
<comment type="similarity">
    <text evidence="1">Belongs to the FlgD family.</text>
</comment>
<comment type="caution">
    <text evidence="5">The sequence shown here is derived from an EMBL/GenBank/DDBJ whole genome shotgun (WGS) entry which is preliminary data.</text>
</comment>
<dbReference type="Pfam" id="PF03963">
    <property type="entry name" value="FlgD"/>
    <property type="match status" value="1"/>
</dbReference>
<dbReference type="GO" id="GO:0044781">
    <property type="term" value="P:bacterial-type flagellum organization"/>
    <property type="evidence" value="ECO:0007669"/>
    <property type="project" value="UniProtKB-KW"/>
</dbReference>
<keyword evidence="3" id="KW-1005">Bacterial flagellum biogenesis</keyword>
<evidence type="ECO:0000256" key="3">
    <source>
        <dbReference type="ARBA" id="ARBA00022795"/>
    </source>
</evidence>
<dbReference type="AlphaFoldDB" id="A0A2T4VXZ6"/>
<name>A0A2T4VXZ6_9HYPH</name>
<gene>
    <name evidence="5" type="ORF">C4617_02150</name>
</gene>
<dbReference type="InterPro" id="IPR005648">
    <property type="entry name" value="FlgD"/>
</dbReference>
<dbReference type="Proteomes" id="UP000240811">
    <property type="component" value="Unassembled WGS sequence"/>
</dbReference>